<feature type="transmembrane region" description="Helical" evidence="8">
    <location>
        <begin position="123"/>
        <end position="145"/>
    </location>
</feature>
<dbReference type="InterPro" id="IPR036259">
    <property type="entry name" value="MFS_trans_sf"/>
</dbReference>
<dbReference type="SUPFAM" id="SSF103473">
    <property type="entry name" value="MFS general substrate transporter"/>
    <property type="match status" value="1"/>
</dbReference>
<comment type="similarity">
    <text evidence="2 7">Belongs to the major facilitator superfamily. Sugar transporter (TC 2.A.1.1) family.</text>
</comment>
<evidence type="ECO:0000256" key="7">
    <source>
        <dbReference type="RuleBase" id="RU003346"/>
    </source>
</evidence>
<feature type="transmembrane region" description="Helical" evidence="8">
    <location>
        <begin position="157"/>
        <end position="176"/>
    </location>
</feature>
<keyword evidence="3 7" id="KW-0813">Transport</keyword>
<keyword evidence="11" id="KW-1185">Reference proteome</keyword>
<dbReference type="FunFam" id="1.20.1250.20:FF:000121">
    <property type="entry name" value="Probable inositol transporter 2"/>
    <property type="match status" value="1"/>
</dbReference>
<dbReference type="InterPro" id="IPR005829">
    <property type="entry name" value="Sugar_transporter_CS"/>
</dbReference>
<evidence type="ECO:0000256" key="2">
    <source>
        <dbReference type="ARBA" id="ARBA00010992"/>
    </source>
</evidence>
<dbReference type="InterPro" id="IPR005828">
    <property type="entry name" value="MFS_sugar_transport-like"/>
</dbReference>
<feature type="transmembrane region" description="Helical" evidence="8">
    <location>
        <begin position="522"/>
        <end position="544"/>
    </location>
</feature>
<gene>
    <name evidence="10" type="ORF">AQUCO_00500223v1</name>
</gene>
<accession>A0A2G5EQW5</accession>
<dbReference type="CDD" id="cd17360">
    <property type="entry name" value="MFS_HMIT_like"/>
    <property type="match status" value="1"/>
</dbReference>
<dbReference type="PANTHER" id="PTHR48020">
    <property type="entry name" value="PROTON MYO-INOSITOL COTRANSPORTER"/>
    <property type="match status" value="1"/>
</dbReference>
<keyword evidence="5 8" id="KW-1133">Transmembrane helix</keyword>
<dbReference type="GO" id="GO:0016020">
    <property type="term" value="C:membrane"/>
    <property type="evidence" value="ECO:0007669"/>
    <property type="project" value="UniProtKB-SubCell"/>
</dbReference>
<sequence length="577" mass="61786">MVEGAIQKANKAEFLDIFRLGKSRPFILRLAVSAGIGGFLFGYDTGVIGGALLYIRDDFKEVQTNTSLKEAIVSTAVAGAIVGAAIGGWLSDKLGRKRSILIADVLFFLGALLMAIAPTPAVIIAGRVLVGLGVGMASMTAPLYISEASPARIRGALVSFNGLLITGGQFIAYLINLGFTNVRGTWRWMLGIAIFPALFQFLLMLYLPESPRWLYRKGKKDEAVAILKKLYPAEEVEEEVESLRSSVEAEIALEGPGDTSVFAKIKDAWGTSVVRKGLAAGIGVQVFQQLVGINTVMYYSPTIVQFAGIASNSTAIALSLITSGLNAIGSIVSMGSVDKYGRKKLMVISMVGIIACLCSLAIMFKVSDAHAPKIDGFQTARFGNGTCPAYLKAPSASTWSCRSCLDASAECAYCSNPGNPYQPGACVSIGSDAKLMCHNKGGKSEYFTEGCPSKAGMVAILFLALYIICYSPGMGTAPWIVNSEIYPLRHRGIGGGMAAMANWTSNLIVSQTFLTLTKAVGSAYTFLIFAGFSTVGLVYIIWIVPETKGLSFEEVEQMLEERNMLQPWKKKQIEGKQ</sequence>
<evidence type="ECO:0000256" key="8">
    <source>
        <dbReference type="SAM" id="Phobius"/>
    </source>
</evidence>
<evidence type="ECO:0000259" key="9">
    <source>
        <dbReference type="PROSITE" id="PS50850"/>
    </source>
</evidence>
<feature type="transmembrane region" description="Helical" evidence="8">
    <location>
        <begin position="26"/>
        <end position="55"/>
    </location>
</feature>
<evidence type="ECO:0000313" key="11">
    <source>
        <dbReference type="Proteomes" id="UP000230069"/>
    </source>
</evidence>
<comment type="subcellular location">
    <subcellularLocation>
        <location evidence="1">Membrane</location>
        <topology evidence="1">Multi-pass membrane protein</topology>
    </subcellularLocation>
</comment>
<feature type="transmembrane region" description="Helical" evidence="8">
    <location>
        <begin position="455"/>
        <end position="481"/>
    </location>
</feature>
<dbReference type="PROSITE" id="PS50850">
    <property type="entry name" value="MFS"/>
    <property type="match status" value="1"/>
</dbReference>
<dbReference type="OrthoDB" id="6339427at2759"/>
<evidence type="ECO:0000256" key="4">
    <source>
        <dbReference type="ARBA" id="ARBA00022692"/>
    </source>
</evidence>
<dbReference type="Proteomes" id="UP000230069">
    <property type="component" value="Unassembled WGS sequence"/>
</dbReference>
<dbReference type="AlphaFoldDB" id="A0A2G5EQW5"/>
<protein>
    <recommendedName>
        <fullName evidence="9">Major facilitator superfamily (MFS) profile domain-containing protein</fullName>
    </recommendedName>
</protein>
<feature type="transmembrane region" description="Helical" evidence="8">
    <location>
        <begin position="493"/>
        <end position="516"/>
    </location>
</feature>
<evidence type="ECO:0000256" key="1">
    <source>
        <dbReference type="ARBA" id="ARBA00004141"/>
    </source>
</evidence>
<name>A0A2G5EQW5_AQUCA</name>
<evidence type="ECO:0000256" key="5">
    <source>
        <dbReference type="ARBA" id="ARBA00022989"/>
    </source>
</evidence>
<evidence type="ECO:0000256" key="3">
    <source>
        <dbReference type="ARBA" id="ARBA00022448"/>
    </source>
</evidence>
<reference evidence="10 11" key="1">
    <citation type="submission" date="2017-09" db="EMBL/GenBank/DDBJ databases">
        <title>WGS assembly of Aquilegia coerulea Goldsmith.</title>
        <authorList>
            <person name="Hodges S."/>
            <person name="Kramer E."/>
            <person name="Nordborg M."/>
            <person name="Tomkins J."/>
            <person name="Borevitz J."/>
            <person name="Derieg N."/>
            <person name="Yan J."/>
            <person name="Mihaltcheva S."/>
            <person name="Hayes R.D."/>
            <person name="Rokhsar D."/>
        </authorList>
    </citation>
    <scope>NUCLEOTIDE SEQUENCE [LARGE SCALE GENOMIC DNA]</scope>
    <source>
        <strain evidence="11">cv. Goldsmith</strain>
    </source>
</reference>
<dbReference type="InterPro" id="IPR003663">
    <property type="entry name" value="Sugar/inositol_transpt"/>
</dbReference>
<dbReference type="Pfam" id="PF00083">
    <property type="entry name" value="Sugar_tr"/>
    <property type="match status" value="2"/>
</dbReference>
<dbReference type="EMBL" id="KZ305022">
    <property type="protein sequence ID" value="PIA58133.1"/>
    <property type="molecule type" value="Genomic_DNA"/>
</dbReference>
<keyword evidence="4 8" id="KW-0812">Transmembrane</keyword>
<dbReference type="EMBL" id="KZ305022">
    <property type="protein sequence ID" value="PIA58134.1"/>
    <property type="molecule type" value="Genomic_DNA"/>
</dbReference>
<dbReference type="NCBIfam" id="TIGR00879">
    <property type="entry name" value="SP"/>
    <property type="match status" value="1"/>
</dbReference>
<feature type="transmembrane region" description="Helical" evidence="8">
    <location>
        <begin position="188"/>
        <end position="207"/>
    </location>
</feature>
<proteinExistence type="inferred from homology"/>
<organism evidence="10 11">
    <name type="scientific">Aquilegia coerulea</name>
    <name type="common">Rocky mountain columbine</name>
    <dbReference type="NCBI Taxonomy" id="218851"/>
    <lineage>
        <taxon>Eukaryota</taxon>
        <taxon>Viridiplantae</taxon>
        <taxon>Streptophyta</taxon>
        <taxon>Embryophyta</taxon>
        <taxon>Tracheophyta</taxon>
        <taxon>Spermatophyta</taxon>
        <taxon>Magnoliopsida</taxon>
        <taxon>Ranunculales</taxon>
        <taxon>Ranunculaceae</taxon>
        <taxon>Thalictroideae</taxon>
        <taxon>Aquilegia</taxon>
    </lineage>
</organism>
<dbReference type="PANTHER" id="PTHR48020:SF24">
    <property type="entry name" value="INOSITOL TRANSPORTER 4"/>
    <property type="match status" value="1"/>
</dbReference>
<evidence type="ECO:0000256" key="6">
    <source>
        <dbReference type="ARBA" id="ARBA00023136"/>
    </source>
</evidence>
<feature type="domain" description="Major facilitator superfamily (MFS) profile" evidence="9">
    <location>
        <begin position="30"/>
        <end position="548"/>
    </location>
</feature>
<feature type="transmembrane region" description="Helical" evidence="8">
    <location>
        <begin position="71"/>
        <end position="90"/>
    </location>
</feature>
<dbReference type="PROSITE" id="PS00216">
    <property type="entry name" value="SUGAR_TRANSPORT_1"/>
    <property type="match status" value="2"/>
</dbReference>
<dbReference type="InterPro" id="IPR020846">
    <property type="entry name" value="MFS_dom"/>
</dbReference>
<feature type="transmembrane region" description="Helical" evidence="8">
    <location>
        <begin position="99"/>
        <end position="117"/>
    </location>
</feature>
<dbReference type="GO" id="GO:0005366">
    <property type="term" value="F:myo-inositol:proton symporter activity"/>
    <property type="evidence" value="ECO:0007669"/>
    <property type="project" value="TreeGrafter"/>
</dbReference>
<feature type="transmembrane region" description="Helical" evidence="8">
    <location>
        <begin position="345"/>
        <end position="364"/>
    </location>
</feature>
<dbReference type="PRINTS" id="PR00171">
    <property type="entry name" value="SUGRTRNSPORT"/>
</dbReference>
<dbReference type="InterPro" id="IPR050814">
    <property type="entry name" value="Myo-inositol_Transporter"/>
</dbReference>
<dbReference type="PROSITE" id="PS00217">
    <property type="entry name" value="SUGAR_TRANSPORT_2"/>
    <property type="match status" value="1"/>
</dbReference>
<keyword evidence="6 8" id="KW-0472">Membrane</keyword>
<dbReference type="Gene3D" id="1.20.1250.20">
    <property type="entry name" value="MFS general substrate transporter like domains"/>
    <property type="match status" value="2"/>
</dbReference>
<dbReference type="FunCoup" id="A0A2G5EQW5">
    <property type="interactions" value="1071"/>
</dbReference>
<evidence type="ECO:0000313" key="10">
    <source>
        <dbReference type="EMBL" id="PIA58133.1"/>
    </source>
</evidence>